<evidence type="ECO:0008006" key="3">
    <source>
        <dbReference type="Google" id="ProtNLM"/>
    </source>
</evidence>
<comment type="caution">
    <text evidence="1">The sequence shown here is derived from an EMBL/GenBank/DDBJ whole genome shotgun (WGS) entry which is preliminary data.</text>
</comment>
<proteinExistence type="predicted"/>
<dbReference type="PANTHER" id="PTHR37610:SF78">
    <property type="entry name" value="GAG-POLYPEPTIDE OF LTR COPIA-TYPE-RELATED"/>
    <property type="match status" value="1"/>
</dbReference>
<reference evidence="1" key="2">
    <citation type="submission" date="2022-01" db="EMBL/GenBank/DDBJ databases">
        <authorList>
            <person name="Yamashiro T."/>
            <person name="Shiraishi A."/>
            <person name="Satake H."/>
            <person name="Nakayama K."/>
        </authorList>
    </citation>
    <scope>NUCLEOTIDE SEQUENCE</scope>
</reference>
<protein>
    <recommendedName>
        <fullName evidence="3">BED-type domain-containing protein</fullName>
    </recommendedName>
</protein>
<reference evidence="1" key="1">
    <citation type="journal article" date="2022" name="Int. J. Mol. Sci.">
        <title>Draft Genome of Tanacetum Coccineum: Genomic Comparison of Closely Related Tanacetum-Family Plants.</title>
        <authorList>
            <person name="Yamashiro T."/>
            <person name="Shiraishi A."/>
            <person name="Nakayama K."/>
            <person name="Satake H."/>
        </authorList>
    </citation>
    <scope>NUCLEOTIDE SEQUENCE</scope>
</reference>
<dbReference type="PANTHER" id="PTHR37610">
    <property type="entry name" value="CCHC-TYPE DOMAIN-CONTAINING PROTEIN"/>
    <property type="match status" value="1"/>
</dbReference>
<keyword evidence="2" id="KW-1185">Reference proteome</keyword>
<gene>
    <name evidence="1" type="ORF">Tco_0907682</name>
</gene>
<organism evidence="1 2">
    <name type="scientific">Tanacetum coccineum</name>
    <dbReference type="NCBI Taxonomy" id="301880"/>
    <lineage>
        <taxon>Eukaryota</taxon>
        <taxon>Viridiplantae</taxon>
        <taxon>Streptophyta</taxon>
        <taxon>Embryophyta</taxon>
        <taxon>Tracheophyta</taxon>
        <taxon>Spermatophyta</taxon>
        <taxon>Magnoliopsida</taxon>
        <taxon>eudicotyledons</taxon>
        <taxon>Gunneridae</taxon>
        <taxon>Pentapetalae</taxon>
        <taxon>asterids</taxon>
        <taxon>campanulids</taxon>
        <taxon>Asterales</taxon>
        <taxon>Asteraceae</taxon>
        <taxon>Asteroideae</taxon>
        <taxon>Anthemideae</taxon>
        <taxon>Anthemidinae</taxon>
        <taxon>Tanacetum</taxon>
    </lineage>
</organism>
<dbReference type="EMBL" id="BQNB010014374">
    <property type="protein sequence ID" value="GJT27407.1"/>
    <property type="molecule type" value="Genomic_DNA"/>
</dbReference>
<dbReference type="Proteomes" id="UP001151760">
    <property type="component" value="Unassembled WGS sequence"/>
</dbReference>
<accession>A0ABQ5CMT3</accession>
<name>A0ABQ5CMT3_9ASTR</name>
<evidence type="ECO:0000313" key="1">
    <source>
        <dbReference type="EMBL" id="GJT27407.1"/>
    </source>
</evidence>
<evidence type="ECO:0000313" key="2">
    <source>
        <dbReference type="Proteomes" id="UP001151760"/>
    </source>
</evidence>
<sequence length="245" mass="27896">MTDNSTKAQCKHCFHFLSAGSNSTLRNHINHPHCEALKTVPEAGQSSMSRDESVFVYNPDAVRERFAGLVIQESLPFNHFDNTRMTRVFQNHLQWEKCNSIMLYWLLNSVSKDLFLSQIFSDNASKVWAELKETYDKLDGSIILNLLQKIHNFKQGELTLIRSSLLSRETLPDVKDAFAIISREESYRGIASSSRSVPKPQVTSFVSRIKISNNSNNGNKRFDNRRVNHSKNNVVNTSGNNSCKI</sequence>